<feature type="binding site" evidence="1">
    <location>
        <position position="403"/>
    </location>
    <ligand>
        <name>adenosylcob(III)alamin</name>
        <dbReference type="ChEBI" id="CHEBI:18408"/>
    </ligand>
</feature>
<dbReference type="InterPro" id="IPR013785">
    <property type="entry name" value="Aldolase_TIM"/>
</dbReference>
<dbReference type="InterPro" id="IPR044941">
    <property type="entry name" value="EutB_N_sf"/>
</dbReference>
<sequence length="465" mass="49635">MPSYAQRVAGESYRFGTLAELMAKASPERSGDHLAGIAAGDETERVAAQMALADLPLAVFLEDLVVPYETDEVTRLIVDTHDARAFAPVAHLTVGGFRDWLLSDEADAARLGALAPGLTPEMVAAVSKICRNQDLILIAGKCAVTTAFRGTIGLPGRLSTRLQPNHPTDDPAGIAASILDGLMYGNGDAVIGINPATDSPAAVETLVRMLDEVIRSYAIPTQSCVLTHVTTSIELIGRGVPIDLVFQSIAGTEAANRSFGVDLALLAEGEAAGLSLARGTVGDNVMYFETGQGSALSANAHHGVDQQTLEARAYAVARRFRPLLVNTVVGFIGPEYLYDGKQIIRAGLEDHFCGKLLGLPMGCDICYTNHAEADQNDMDTLLTLLGVAGITFIMGIPGSDDVMLNYQTTSFHDALYLRKVLGRRPAPEFERWLRETGIFDRDETRLLGAAPPETFARAIARGARA</sequence>
<comment type="pathway">
    <text evidence="1">Amine and polyamine degradation; ethanolamine degradation.</text>
</comment>
<dbReference type="AlphaFoldDB" id="A0A2W5NAG3"/>
<protein>
    <recommendedName>
        <fullName evidence="1">Ethanolamine ammonia-lyase large subunit</fullName>
        <shortName evidence="1">EAL large subunit</shortName>
        <ecNumber evidence="1">4.3.1.7</ecNumber>
    </recommendedName>
</protein>
<feature type="binding site" evidence="1">
    <location>
        <position position="194"/>
    </location>
    <ligand>
        <name>substrate</name>
    </ligand>
</feature>
<dbReference type="Gene3D" id="1.10.220.70">
    <property type="entry name" value="lyase"/>
    <property type="match status" value="1"/>
</dbReference>
<proteinExistence type="inferred from homology"/>
<dbReference type="Gene3D" id="3.20.20.70">
    <property type="entry name" value="Aldolase class I"/>
    <property type="match status" value="1"/>
</dbReference>
<keyword evidence="1" id="KW-1283">Bacterial microcompartment</keyword>
<comment type="function">
    <text evidence="1">Catalyzes the deamination of various vicinal amino-alcohols to oxo compounds. Allows this organism to utilize ethanolamine as the sole source of nitrogen and carbon in the presence of vitamin B12.</text>
</comment>
<dbReference type="PIRSF" id="PIRSF018788">
    <property type="entry name" value="EutB"/>
    <property type="match status" value="1"/>
</dbReference>
<dbReference type="GO" id="GO:0031419">
    <property type="term" value="F:cobalamin binding"/>
    <property type="evidence" value="ECO:0007669"/>
    <property type="project" value="UniProtKB-UniRule"/>
</dbReference>
<dbReference type="GO" id="GO:0008851">
    <property type="term" value="F:ethanolamine ammonia-lyase activity"/>
    <property type="evidence" value="ECO:0007669"/>
    <property type="project" value="UniProtKB-UniRule"/>
</dbReference>
<evidence type="ECO:0000313" key="2">
    <source>
        <dbReference type="EMBL" id="PZQ50496.1"/>
    </source>
</evidence>
<dbReference type="InterPro" id="IPR044939">
    <property type="entry name" value="EutB_dom_2_sf"/>
</dbReference>
<dbReference type="NCBIfam" id="NF011649">
    <property type="entry name" value="PRK15067.1"/>
    <property type="match status" value="1"/>
</dbReference>
<feature type="binding site" evidence="1">
    <location>
        <position position="195"/>
    </location>
    <ligand>
        <name>adenosylcob(III)alamin</name>
        <dbReference type="ChEBI" id="CHEBI:18408"/>
    </ligand>
</feature>
<reference evidence="2 3" key="1">
    <citation type="submission" date="2017-08" db="EMBL/GenBank/DDBJ databases">
        <title>Infants hospitalized years apart are colonized by the same room-sourced microbial strains.</title>
        <authorList>
            <person name="Brooks B."/>
            <person name="Olm M.R."/>
            <person name="Firek B.A."/>
            <person name="Baker R."/>
            <person name="Thomas B.C."/>
            <person name="Morowitz M.J."/>
            <person name="Banfield J.F."/>
        </authorList>
    </citation>
    <scope>NUCLEOTIDE SEQUENCE [LARGE SCALE GENOMIC DNA]</scope>
    <source>
        <strain evidence="2">S2_005_002_R2_34</strain>
    </source>
</reference>
<dbReference type="HAMAP" id="MF_00861">
    <property type="entry name" value="EutB"/>
    <property type="match status" value="1"/>
</dbReference>
<gene>
    <name evidence="1" type="primary">eutB</name>
    <name evidence="2" type="ORF">DI556_08065</name>
</gene>
<dbReference type="Gene3D" id="2.30.170.30">
    <property type="entry name" value="ethanolamine ammonia-lyase heavy chain domain like"/>
    <property type="match status" value="1"/>
</dbReference>
<feature type="binding site" evidence="1">
    <location>
        <position position="364"/>
    </location>
    <ligand>
        <name>substrate</name>
    </ligand>
</feature>
<dbReference type="PANTHER" id="PTHR39329:SF1">
    <property type="entry name" value="ETHANOLAMINE AMMONIA-LYASE LARGE SUBUNIT"/>
    <property type="match status" value="1"/>
</dbReference>
<feature type="binding site" evidence="1">
    <location>
        <position position="297"/>
    </location>
    <ligand>
        <name>adenosylcob(III)alamin</name>
        <dbReference type="ChEBI" id="CHEBI:18408"/>
    </ligand>
</feature>
<dbReference type="PANTHER" id="PTHR39329">
    <property type="entry name" value="ETHANOLAMINE AMMONIA-LYASE HEAVY CHAIN"/>
    <property type="match status" value="1"/>
</dbReference>
<dbReference type="GO" id="GO:0006520">
    <property type="term" value="P:amino acid metabolic process"/>
    <property type="evidence" value="ECO:0007669"/>
    <property type="project" value="InterPro"/>
</dbReference>
<name>A0A2W5NAG3_RHOSU</name>
<comment type="subunit">
    <text evidence="1">The basic unit is a heterodimer which dimerizes to form tetramers. The heterotetramers trimerize; 6 large subunits form a core ring with 6 small subunits projecting outwards.</text>
</comment>
<dbReference type="Proteomes" id="UP000249185">
    <property type="component" value="Unassembled WGS sequence"/>
</dbReference>
<dbReference type="InterPro" id="IPR010628">
    <property type="entry name" value="EutB"/>
</dbReference>
<evidence type="ECO:0000313" key="3">
    <source>
        <dbReference type="Proteomes" id="UP000249185"/>
    </source>
</evidence>
<dbReference type="EMBL" id="QFPW01000004">
    <property type="protein sequence ID" value="PZQ50496.1"/>
    <property type="molecule type" value="Genomic_DNA"/>
</dbReference>
<comment type="similarity">
    <text evidence="1">Belongs to the EutB family.</text>
</comment>
<comment type="caution">
    <text evidence="2">The sequence shown here is derived from an EMBL/GenBank/DDBJ whole genome shotgun (WGS) entry which is preliminary data.</text>
</comment>
<keyword evidence="1 2" id="KW-0456">Lyase</keyword>
<dbReference type="GO" id="GO:0005829">
    <property type="term" value="C:cytosol"/>
    <property type="evidence" value="ECO:0007669"/>
    <property type="project" value="TreeGrafter"/>
</dbReference>
<feature type="binding site" evidence="1">
    <location>
        <position position="289"/>
    </location>
    <ligand>
        <name>substrate</name>
    </ligand>
</feature>
<keyword evidence="1" id="KW-0170">Cobalt</keyword>
<comment type="cofactor">
    <cofactor evidence="1">
        <name>adenosylcob(III)alamin</name>
        <dbReference type="ChEBI" id="CHEBI:18408"/>
    </cofactor>
    <text evidence="1">Binds between the large and small subunits.</text>
</comment>
<accession>A0A2W5NAG3</accession>
<dbReference type="Pfam" id="PF06751">
    <property type="entry name" value="EutB"/>
    <property type="match status" value="1"/>
</dbReference>
<comment type="catalytic activity">
    <reaction evidence="1">
        <text>ethanolamine = acetaldehyde + NH4(+)</text>
        <dbReference type="Rhea" id="RHEA:15313"/>
        <dbReference type="ChEBI" id="CHEBI:15343"/>
        <dbReference type="ChEBI" id="CHEBI:28938"/>
        <dbReference type="ChEBI" id="CHEBI:57603"/>
        <dbReference type="EC" id="4.3.1.7"/>
    </reaction>
</comment>
<comment type="subcellular location">
    <subcellularLocation>
        <location evidence="1">Bacterial microcompartment</location>
    </subcellularLocation>
</comment>
<dbReference type="GO" id="GO:0031471">
    <property type="term" value="C:ethanolamine degradation polyhedral organelle"/>
    <property type="evidence" value="ECO:0007669"/>
    <property type="project" value="UniProtKB-UniRule"/>
</dbReference>
<feature type="binding site" evidence="1">
    <location>
        <begin position="161"/>
        <end position="163"/>
    </location>
    <ligand>
        <name>substrate</name>
    </ligand>
</feature>
<evidence type="ECO:0000256" key="1">
    <source>
        <dbReference type="HAMAP-Rule" id="MF_00861"/>
    </source>
</evidence>
<dbReference type="GO" id="GO:0046336">
    <property type="term" value="P:ethanolamine catabolic process"/>
    <property type="evidence" value="ECO:0007669"/>
    <property type="project" value="UniProtKB-UniRule"/>
</dbReference>
<organism evidence="2 3">
    <name type="scientific">Rhodovulum sulfidophilum</name>
    <name type="common">Rhodobacter sulfidophilus</name>
    <dbReference type="NCBI Taxonomy" id="35806"/>
    <lineage>
        <taxon>Bacteria</taxon>
        <taxon>Pseudomonadati</taxon>
        <taxon>Pseudomonadota</taxon>
        <taxon>Alphaproteobacteria</taxon>
        <taxon>Rhodobacterales</taxon>
        <taxon>Paracoccaceae</taxon>
        <taxon>Rhodovulum</taxon>
    </lineage>
</organism>
<feature type="binding site" evidence="1">
    <location>
        <position position="247"/>
    </location>
    <ligand>
        <name>adenosylcob(III)alamin</name>
        <dbReference type="ChEBI" id="CHEBI:18408"/>
    </ligand>
</feature>
<dbReference type="EC" id="4.3.1.7" evidence="1"/>
<dbReference type="UniPathway" id="UPA00560"/>
<dbReference type="FunFam" id="3.20.20.70:FF:000055">
    <property type="entry name" value="Ethanolamine ammonia-lyase heavy chain"/>
    <property type="match status" value="1"/>
</dbReference>
<dbReference type="GO" id="GO:0009350">
    <property type="term" value="C:ethanolamine ammonia-lyase complex"/>
    <property type="evidence" value="ECO:0007669"/>
    <property type="project" value="UniProtKB-UniRule"/>
</dbReference>
<keyword evidence="1" id="KW-0846">Cobalamin</keyword>